<dbReference type="PRINTS" id="PR01097">
    <property type="entry name" value="TRNSRECEPTRP"/>
</dbReference>
<feature type="repeat" description="ANK" evidence="10">
    <location>
        <begin position="1259"/>
        <end position="1291"/>
    </location>
</feature>
<feature type="compositionally biased region" description="Polar residues" evidence="11">
    <location>
        <begin position="27"/>
        <end position="36"/>
    </location>
</feature>
<dbReference type="GO" id="GO:0005262">
    <property type="term" value="F:calcium channel activity"/>
    <property type="evidence" value="ECO:0007669"/>
    <property type="project" value="InterPro"/>
</dbReference>
<dbReference type="PRINTS" id="PR01415">
    <property type="entry name" value="ANKYRIN"/>
</dbReference>
<keyword evidence="4" id="KW-0677">Repeat</keyword>
<keyword evidence="15" id="KW-1185">Reference proteome</keyword>
<feature type="repeat" description="ANK" evidence="10">
    <location>
        <begin position="906"/>
        <end position="938"/>
    </location>
</feature>
<feature type="transmembrane region" description="Helical" evidence="12">
    <location>
        <begin position="1660"/>
        <end position="1682"/>
    </location>
</feature>
<feature type="compositionally biased region" description="Basic and acidic residues" evidence="11">
    <location>
        <begin position="52"/>
        <end position="63"/>
    </location>
</feature>
<feature type="repeat" description="ANK" evidence="10">
    <location>
        <begin position="538"/>
        <end position="570"/>
    </location>
</feature>
<evidence type="ECO:0000256" key="12">
    <source>
        <dbReference type="SAM" id="Phobius"/>
    </source>
</evidence>
<evidence type="ECO:0000256" key="9">
    <source>
        <dbReference type="ARBA" id="ARBA00023303"/>
    </source>
</evidence>
<feature type="transmembrane region" description="Helical" evidence="12">
    <location>
        <begin position="1777"/>
        <end position="1799"/>
    </location>
</feature>
<feature type="compositionally biased region" description="Low complexity" evidence="11">
    <location>
        <begin position="123"/>
        <end position="153"/>
    </location>
</feature>
<dbReference type="OrthoDB" id="195446at2759"/>
<sequence>MMITIYATYLFTVNDRSIENIARSRNHSQQSGSSRNLMMDDDPEEIPIPFRRLSDRIDRKKMEQTSPIRSNLILPSHDDIAVGPSPTKKPRSRQSSRENIHYQQQIPLGVSSSPNKSPKKSPKSPTKASPAAHQSPAKATPSTSTSTTTTGKGVSLPINSTTNKTNEPASKKEVKITTTKGAPPPTGKSEQPALVKAAPANASTSAQKSSPMKDKPPESSSLTAAKAAPSGTKTPAAGSPAKPSKPGAPAATKGGVAAAAVPVGAAVAAGAAAAVVAGSSKNSTPSKPAFAGTDVTGSEIALLAKAEEKKQELLRDTAAAFKMLALCQKGDWHAVEAQLRYFEKSIQAGTGETRPLAGIYDEESGWTPLMFVVKDNRIPLGDRMIDLGCDVNHRNKESHTPMHIAAMYGRDETIRFLVFKKADITAVTEGKKQNVLHLACNRTGANNTAILRAILAVAPKDARLQRDSEGNIPLFVAMNNGSRGACQELLTAQAHEQMRMQTGPQKDTPLHLAVRKRDLEMARIFVDASANVDAKNGQWQTPLHIAAEAGDENLVKFFYLCKANPNIADKEDRTPMYLAAMNGHTQIIELLADKFKVSVFERTRDGSTLMHIASLHGHPETAMALFRKGVPLQMPNKGGARSLHIAARHGHAAMISKLLEKGERVDAVTNENYTALHIAVESGRPNVVETLLGHGAQVHIKGGKAQETPLHIAARVDEGEKCAQMLLKSGADPNITMENGETPLHVAARHGRLRIIRLLLQDGANLQKTSKDGETPLHLAARHGHFRVVKELLQYIKRDKGEADMSLYINHITLKGESALHYAAQLTKDPDEVAVVDKSGKESHPGKDIAKMLLDGGASVSKPTKEFQETPFHYCAREGNNDILLEMLSRMTQVECQRAVNKQSSKGWSPLLIACHKGHTPVVRTLLENHARVDVFDNEGRSALHLAAENGYQEICGILLKHKAFINAKSRVGFTALHLAATKGYTKLCLFLIQEHGASVDAVTLKKQTPLHLAAEAGQLEVCRLLMGLRASPDAADERGQKPIHLAAQNNHSDVIKLFLKHQNSLVASATRDGSTCAHLAAMQGSVAVLEELMKFDKQGVISARNRSTDSTALQLAAEGGHAELVKALIDAGANPSDENRAGYAAIHLAAKNGHTNVLDALKGSEEAIKLTSRKLGLTAVHIAAYYGQTEMVRELLPYVSGKTPSEPPISIVSSFIKELGTESGLTPLHMASYSGEENVVRLLLNSQGVQVDAPTTNLGFNSLHLACRGGHTTVVSLLLSRSSELLESKDASGKSSLHIAAIHGHIQMVEVLLGQGAEIDAIDKELWTPLICASKAGHLDVVKLLVESQASPLAKTSKGHSPIWFAAAENHIVVLSYLMKKEHDTYGLMDDKEFVYNLTVCGKNTNNEPIDEFVLSSPAPVDVSAKLSNILINLSTKEKERAKDLVHASKHCESMAAELLALSSATESAGKILESVDRKGVEFLDVLIENEQKEVIAHTVVQRYLSELWVGSLTWANWKLLLLFFSFIVCPPIWVIFSLPLGHRYYKIPIIKFMSYLTSHIHLMILLCLTSVTPIYPILPIRTDLFPYVFEWLLLAWLTGLIISEIANPSDKAGLGWIKVAVLVFSIMGVILHCVGFFMHKSIYGTLLYLRNQLFGMAVLLACVQILDFLSFHYLFGPWAIIIGNLMKDLARFLAVLAIFMVGFSLVMAALNSPIHPRREPTADDKPPKTLTNGLPSGVKVTPIDAFELLFFALFGLNGAGELKIETLGQPEWTLILFKIFFGVYMLVTVVVLINLLIAMMSDTYQRIQAQSDIEWKYGLAKLIRNMHRTSATPSPINLFTSWIMWIYEK</sequence>
<dbReference type="SUPFAM" id="SSF140860">
    <property type="entry name" value="Pseudo ankyrin repeat-like"/>
    <property type="match status" value="1"/>
</dbReference>
<dbReference type="Proteomes" id="UP000198287">
    <property type="component" value="Unassembled WGS sequence"/>
</dbReference>
<dbReference type="SUPFAM" id="SSF48403">
    <property type="entry name" value="Ankyrin repeat"/>
    <property type="match status" value="4"/>
</dbReference>
<dbReference type="InterPro" id="IPR005821">
    <property type="entry name" value="Ion_trans_dom"/>
</dbReference>
<dbReference type="PANTHER" id="PTHR24198">
    <property type="entry name" value="ANKYRIN REPEAT AND PROTEIN KINASE DOMAIN-CONTAINING PROTEIN"/>
    <property type="match status" value="1"/>
</dbReference>
<dbReference type="InterPro" id="IPR002153">
    <property type="entry name" value="TRPC_channel"/>
</dbReference>
<keyword evidence="6 10" id="KW-0040">ANK repeat</keyword>
<dbReference type="InterPro" id="IPR036770">
    <property type="entry name" value="Ankyrin_rpt-contain_sf"/>
</dbReference>
<dbReference type="Pfam" id="PF00520">
    <property type="entry name" value="Ion_trans"/>
    <property type="match status" value="1"/>
</dbReference>
<feature type="repeat" description="ANK" evidence="10">
    <location>
        <begin position="364"/>
        <end position="396"/>
    </location>
</feature>
<dbReference type="PROSITE" id="PS50088">
    <property type="entry name" value="ANK_REPEAT"/>
    <property type="match status" value="20"/>
</dbReference>
<dbReference type="OMA" id="CLYIRNQ"/>
<evidence type="ECO:0000256" key="2">
    <source>
        <dbReference type="ARBA" id="ARBA00022448"/>
    </source>
</evidence>
<feature type="repeat" description="ANK" evidence="10">
    <location>
        <begin position="1176"/>
        <end position="1197"/>
    </location>
</feature>
<evidence type="ECO:0000256" key="8">
    <source>
        <dbReference type="ARBA" id="ARBA00023136"/>
    </source>
</evidence>
<protein>
    <submittedName>
        <fullName evidence="14">Ankyrin-3</fullName>
    </submittedName>
</protein>
<keyword evidence="2" id="KW-0813">Transport</keyword>
<dbReference type="PROSITE" id="PS50297">
    <property type="entry name" value="ANK_REP_REGION"/>
    <property type="match status" value="18"/>
</dbReference>
<gene>
    <name evidence="14" type="ORF">Fcan01_11912</name>
</gene>
<dbReference type="PANTHER" id="PTHR24198:SF165">
    <property type="entry name" value="ANKYRIN REPEAT-CONTAINING PROTEIN-RELATED"/>
    <property type="match status" value="1"/>
</dbReference>
<feature type="repeat" description="ANK" evidence="10">
    <location>
        <begin position="739"/>
        <end position="771"/>
    </location>
</feature>
<feature type="transmembrane region" description="Helical" evidence="12">
    <location>
        <begin position="1586"/>
        <end position="1605"/>
    </location>
</feature>
<dbReference type="Pfam" id="PF12796">
    <property type="entry name" value="Ank_2"/>
    <property type="match status" value="8"/>
</dbReference>
<feature type="repeat" description="ANK" evidence="10">
    <location>
        <begin position="1293"/>
        <end position="1325"/>
    </location>
</feature>
<feature type="repeat" description="ANK" evidence="10">
    <location>
        <begin position="397"/>
        <end position="429"/>
    </location>
</feature>
<comment type="subcellular location">
    <subcellularLocation>
        <location evidence="1">Membrane</location>
        <topology evidence="1">Multi-pass membrane protein</topology>
    </subcellularLocation>
</comment>
<feature type="repeat" description="ANK" evidence="10">
    <location>
        <begin position="972"/>
        <end position="1005"/>
    </location>
</feature>
<feature type="repeat" description="ANK" evidence="10">
    <location>
        <begin position="638"/>
        <end position="670"/>
    </location>
</feature>
<evidence type="ECO:0000256" key="3">
    <source>
        <dbReference type="ARBA" id="ARBA00022692"/>
    </source>
</evidence>
<organism evidence="14 15">
    <name type="scientific">Folsomia candida</name>
    <name type="common">Springtail</name>
    <dbReference type="NCBI Taxonomy" id="158441"/>
    <lineage>
        <taxon>Eukaryota</taxon>
        <taxon>Metazoa</taxon>
        <taxon>Ecdysozoa</taxon>
        <taxon>Arthropoda</taxon>
        <taxon>Hexapoda</taxon>
        <taxon>Collembola</taxon>
        <taxon>Entomobryomorpha</taxon>
        <taxon>Isotomoidea</taxon>
        <taxon>Isotomidae</taxon>
        <taxon>Proisotominae</taxon>
        <taxon>Folsomia</taxon>
    </lineage>
</organism>
<feature type="repeat" description="ANK" evidence="10">
    <location>
        <begin position="1039"/>
        <end position="1071"/>
    </location>
</feature>
<keyword evidence="8 12" id="KW-0472">Membrane</keyword>
<feature type="repeat" description="ANK" evidence="10">
    <location>
        <begin position="605"/>
        <end position="637"/>
    </location>
</feature>
<dbReference type="SMART" id="SM00248">
    <property type="entry name" value="ANK"/>
    <property type="match status" value="29"/>
</dbReference>
<feature type="compositionally biased region" description="Low complexity" evidence="11">
    <location>
        <begin position="232"/>
        <end position="252"/>
    </location>
</feature>
<proteinExistence type="predicted"/>
<feature type="transmembrane region" description="Helical" evidence="12">
    <location>
        <begin position="1617"/>
        <end position="1640"/>
    </location>
</feature>
<feature type="repeat" description="ANK" evidence="10">
    <location>
        <begin position="772"/>
        <end position="794"/>
    </location>
</feature>
<evidence type="ECO:0000313" key="14">
    <source>
        <dbReference type="EMBL" id="OXA52540.1"/>
    </source>
</evidence>
<evidence type="ECO:0000256" key="1">
    <source>
        <dbReference type="ARBA" id="ARBA00004141"/>
    </source>
</evidence>
<feature type="repeat" description="ANK" evidence="10">
    <location>
        <begin position="505"/>
        <end position="537"/>
    </location>
</feature>
<feature type="transmembrane region" description="Helical" evidence="12">
    <location>
        <begin position="1554"/>
        <end position="1580"/>
    </location>
</feature>
<name>A0A226E5G6_FOLCA</name>
<keyword evidence="9" id="KW-0407">Ion channel</keyword>
<evidence type="ECO:0000256" key="11">
    <source>
        <dbReference type="SAM" id="MobiDB-lite"/>
    </source>
</evidence>
<feature type="repeat" description="ANK" evidence="10">
    <location>
        <begin position="671"/>
        <end position="703"/>
    </location>
</feature>
<feature type="transmembrane region" description="Helical" evidence="12">
    <location>
        <begin position="1694"/>
        <end position="1712"/>
    </location>
</feature>
<comment type="caution">
    <text evidence="14">The sequence shown here is derived from an EMBL/GenBank/DDBJ whole genome shotgun (WGS) entry which is preliminary data.</text>
</comment>
<feature type="compositionally biased region" description="Polar residues" evidence="11">
    <location>
        <begin position="157"/>
        <end position="168"/>
    </location>
</feature>
<accession>A0A226E5G6</accession>
<dbReference type="GO" id="GO:0034703">
    <property type="term" value="C:cation channel complex"/>
    <property type="evidence" value="ECO:0007669"/>
    <property type="project" value="UniProtKB-ARBA"/>
</dbReference>
<evidence type="ECO:0000256" key="6">
    <source>
        <dbReference type="ARBA" id="ARBA00023043"/>
    </source>
</evidence>
<feature type="region of interest" description="Disordered" evidence="11">
    <location>
        <begin position="24"/>
        <end position="252"/>
    </location>
</feature>
<feature type="repeat" description="ANK" evidence="10">
    <location>
        <begin position="705"/>
        <end position="738"/>
    </location>
</feature>
<feature type="repeat" description="ANK" evidence="10">
    <location>
        <begin position="1109"/>
        <end position="1141"/>
    </location>
</feature>
<dbReference type="InterPro" id="IPR002110">
    <property type="entry name" value="Ankyrin_rpt"/>
</dbReference>
<evidence type="ECO:0000256" key="4">
    <source>
        <dbReference type="ARBA" id="ARBA00022737"/>
    </source>
</evidence>
<keyword evidence="5 12" id="KW-1133">Transmembrane helix</keyword>
<keyword evidence="3 12" id="KW-0812">Transmembrane</keyword>
<evidence type="ECO:0000313" key="15">
    <source>
        <dbReference type="Proteomes" id="UP000198287"/>
    </source>
</evidence>
<feature type="compositionally biased region" description="Polar residues" evidence="11">
    <location>
        <begin position="201"/>
        <end position="210"/>
    </location>
</feature>
<evidence type="ECO:0000259" key="13">
    <source>
        <dbReference type="Pfam" id="PF00520"/>
    </source>
</evidence>
<evidence type="ECO:0000256" key="5">
    <source>
        <dbReference type="ARBA" id="ARBA00022989"/>
    </source>
</evidence>
<dbReference type="STRING" id="158441.A0A226E5G6"/>
<feature type="repeat" description="ANK" evidence="10">
    <location>
        <begin position="1006"/>
        <end position="1038"/>
    </location>
</feature>
<dbReference type="Pfam" id="PF00023">
    <property type="entry name" value="Ank"/>
    <property type="match status" value="4"/>
</dbReference>
<feature type="domain" description="Ion transport" evidence="13">
    <location>
        <begin position="1616"/>
        <end position="1813"/>
    </location>
</feature>
<dbReference type="Pfam" id="PF13637">
    <property type="entry name" value="Ank_4"/>
    <property type="match status" value="1"/>
</dbReference>
<feature type="repeat" description="ANK" evidence="10">
    <location>
        <begin position="939"/>
        <end position="971"/>
    </location>
</feature>
<reference evidence="14 15" key="1">
    <citation type="submission" date="2015-12" db="EMBL/GenBank/DDBJ databases">
        <title>The genome of Folsomia candida.</title>
        <authorList>
            <person name="Faddeeva A."/>
            <person name="Derks M.F."/>
            <person name="Anvar Y."/>
            <person name="Smit S."/>
            <person name="Van Straalen N."/>
            <person name="Roelofs D."/>
        </authorList>
    </citation>
    <scope>NUCLEOTIDE SEQUENCE [LARGE SCALE GENOMIC DNA]</scope>
    <source>
        <strain evidence="14 15">VU population</strain>
        <tissue evidence="14">Whole body</tissue>
    </source>
</reference>
<keyword evidence="7" id="KW-0406">Ion transport</keyword>
<evidence type="ECO:0000256" key="7">
    <source>
        <dbReference type="ARBA" id="ARBA00023065"/>
    </source>
</evidence>
<feature type="transmembrane region" description="Helical" evidence="12">
    <location>
        <begin position="1521"/>
        <end position="1542"/>
    </location>
</feature>
<dbReference type="Gene3D" id="1.25.40.20">
    <property type="entry name" value="Ankyrin repeat-containing domain"/>
    <property type="match status" value="7"/>
</dbReference>
<feature type="repeat" description="ANK" evidence="10">
    <location>
        <begin position="1224"/>
        <end position="1246"/>
    </location>
</feature>
<evidence type="ECO:0000256" key="10">
    <source>
        <dbReference type="PROSITE-ProRule" id="PRU00023"/>
    </source>
</evidence>
<dbReference type="EMBL" id="LNIX01000006">
    <property type="protein sequence ID" value="OXA52540.1"/>
    <property type="molecule type" value="Genomic_DNA"/>
</dbReference>